<proteinExistence type="predicted"/>
<keyword evidence="3" id="KW-1185">Reference proteome</keyword>
<evidence type="ECO:0000313" key="3">
    <source>
        <dbReference type="Proteomes" id="UP000176204"/>
    </source>
</evidence>
<evidence type="ECO:0000256" key="1">
    <source>
        <dbReference type="SAM" id="MobiDB-lite"/>
    </source>
</evidence>
<reference evidence="3" key="1">
    <citation type="submission" date="2016-09" db="EMBL/GenBank/DDBJ databases">
        <authorList>
            <person name="Koehorst J."/>
        </authorList>
    </citation>
    <scope>NUCLEOTIDE SEQUENCE [LARGE SCALE GENOMIC DNA]</scope>
</reference>
<feature type="region of interest" description="Disordered" evidence="1">
    <location>
        <begin position="137"/>
        <end position="193"/>
    </location>
</feature>
<dbReference type="AlphaFoldDB" id="A0A1H6LWW7"/>
<gene>
    <name evidence="2" type="ORF">PYTT_1633</name>
</gene>
<feature type="compositionally biased region" description="Basic and acidic residues" evidence="1">
    <location>
        <begin position="147"/>
        <end position="157"/>
    </location>
</feature>
<dbReference type="Proteomes" id="UP000176204">
    <property type="component" value="Chromosome I"/>
</dbReference>
<name>A0A1H6LWW7_9BACT</name>
<feature type="compositionally biased region" description="Polar residues" evidence="1">
    <location>
        <begin position="183"/>
        <end position="193"/>
    </location>
</feature>
<evidence type="ECO:0000313" key="2">
    <source>
        <dbReference type="EMBL" id="SEH91002.1"/>
    </source>
</evidence>
<accession>A0A1H6LWW7</accession>
<organism evidence="2 3">
    <name type="scientific">Akkermansia glycaniphila</name>
    <dbReference type="NCBI Taxonomy" id="1679444"/>
    <lineage>
        <taxon>Bacteria</taxon>
        <taxon>Pseudomonadati</taxon>
        <taxon>Verrucomicrobiota</taxon>
        <taxon>Verrucomicrobiia</taxon>
        <taxon>Verrucomicrobiales</taxon>
        <taxon>Akkermansiaceae</taxon>
        <taxon>Akkermansia</taxon>
    </lineage>
</organism>
<dbReference type="EMBL" id="LT629973">
    <property type="protein sequence ID" value="SEH91002.1"/>
    <property type="molecule type" value="Genomic_DNA"/>
</dbReference>
<protein>
    <submittedName>
        <fullName evidence="2">Uncharacterized protein</fullName>
    </submittedName>
</protein>
<dbReference type="KEGG" id="agl:PYTT_1633"/>
<sequence>MGTAIIWQHFHLHIKMILPILLTLYIHRISNSSTSHGMSHSAFTYLLPSSQKWKTGTKAAAHNQYNHTKTAHAAKPPHIIYKRKRHHKGCSRLYDHHHPVKPNQNEHLRHPSSATLLPCPKHRPHPLLTVPSVVSTLPAPLTDMSDENMKTNRDRTTRNSRNTTNHLPSSNSAFRSRIRRNTASRSSSGISTL</sequence>